<dbReference type="Proteomes" id="UP000320184">
    <property type="component" value="Unassembled WGS sequence"/>
</dbReference>
<reference evidence="1 2" key="1">
    <citation type="journal article" date="2019" name="Nat. Microbiol.">
        <title>Mediterranean grassland soil C-N compound turnover is dependent on rainfall and depth, and is mediated by genomically divergent microorganisms.</title>
        <authorList>
            <person name="Diamond S."/>
            <person name="Andeer P.F."/>
            <person name="Li Z."/>
            <person name="Crits-Christoph A."/>
            <person name="Burstein D."/>
            <person name="Anantharaman K."/>
            <person name="Lane K.R."/>
            <person name="Thomas B.C."/>
            <person name="Pan C."/>
            <person name="Northen T.R."/>
            <person name="Banfield J.F."/>
        </authorList>
    </citation>
    <scope>NUCLEOTIDE SEQUENCE [LARGE SCALE GENOMIC DNA]</scope>
    <source>
        <strain evidence="1">WS_3</strain>
    </source>
</reference>
<name>A0A538SJU6_UNCEI</name>
<dbReference type="Gene3D" id="3.30.428.10">
    <property type="entry name" value="HIT-like"/>
    <property type="match status" value="1"/>
</dbReference>
<protein>
    <submittedName>
        <fullName evidence="1">HIT domain-containing protein</fullName>
    </submittedName>
</protein>
<accession>A0A538SJU6</accession>
<dbReference type="Pfam" id="PF11969">
    <property type="entry name" value="DcpS_C"/>
    <property type="match status" value="1"/>
</dbReference>
<evidence type="ECO:0000313" key="2">
    <source>
        <dbReference type="Proteomes" id="UP000320184"/>
    </source>
</evidence>
<organism evidence="1 2">
    <name type="scientific">Eiseniibacteriota bacterium</name>
    <dbReference type="NCBI Taxonomy" id="2212470"/>
    <lineage>
        <taxon>Bacteria</taxon>
        <taxon>Candidatus Eiseniibacteriota</taxon>
    </lineage>
</organism>
<proteinExistence type="predicted"/>
<evidence type="ECO:0000313" key="1">
    <source>
        <dbReference type="EMBL" id="TMQ51631.1"/>
    </source>
</evidence>
<dbReference type="AlphaFoldDB" id="A0A538SJU6"/>
<sequence length="160" mass="17711">MIFLLGFTAGGYAMRDVQPRSFLAVDRCNHCWSPSEIAGLVGAIVMQRAPGLVPLVVLETDRAIAIRLPTMSRAPEHFVIVPKRDIRDAAHVAQGDEPYLADAFAVIGQLVRDRGMRHYHVISAGPGEQSVAYLHFHLVGTQWRGEPNPRVKDPPLKDPR</sequence>
<gene>
    <name evidence="1" type="ORF">E6K73_05305</name>
</gene>
<dbReference type="SUPFAM" id="SSF54197">
    <property type="entry name" value="HIT-like"/>
    <property type="match status" value="1"/>
</dbReference>
<dbReference type="EMBL" id="VBOT01000063">
    <property type="protein sequence ID" value="TMQ51631.1"/>
    <property type="molecule type" value="Genomic_DNA"/>
</dbReference>
<comment type="caution">
    <text evidence="1">The sequence shown here is derived from an EMBL/GenBank/DDBJ whole genome shotgun (WGS) entry which is preliminary data.</text>
</comment>
<dbReference type="InterPro" id="IPR036265">
    <property type="entry name" value="HIT-like_sf"/>
</dbReference>